<evidence type="ECO:0000256" key="1">
    <source>
        <dbReference type="ARBA" id="ARBA00007917"/>
    </source>
</evidence>
<dbReference type="PANTHER" id="PTHR31849:SF1">
    <property type="entry name" value="CYSTEINE-RICH DPF MOTIF DOMAIN-CONTAINING PROTEIN 1"/>
    <property type="match status" value="1"/>
</dbReference>
<evidence type="ECO:0000259" key="3">
    <source>
        <dbReference type="Pfam" id="PF10170"/>
    </source>
</evidence>
<dbReference type="InterPro" id="IPR018785">
    <property type="entry name" value="CDPF1_dom"/>
</dbReference>
<evidence type="ECO:0000313" key="5">
    <source>
        <dbReference type="WBParaSite" id="sdigi.contig407.g8106.t1"/>
    </source>
</evidence>
<protein>
    <recommendedName>
        <fullName evidence="2">Cysteine-rich DPF motif domain-containing protein 1</fullName>
    </recommendedName>
</protein>
<evidence type="ECO:0000313" key="4">
    <source>
        <dbReference type="Proteomes" id="UP000887581"/>
    </source>
</evidence>
<dbReference type="PANTHER" id="PTHR31849">
    <property type="entry name" value="CYSTEINE-RICH PDF MOTIF DOMAIN-CONTAINING PROTEIN 1"/>
    <property type="match status" value="1"/>
</dbReference>
<dbReference type="WBParaSite" id="sdigi.contig407.g8106.t1">
    <property type="protein sequence ID" value="sdigi.contig407.g8106.t1"/>
    <property type="gene ID" value="sdigi.contig407.g8106"/>
</dbReference>
<sequence>MRPRSCLRQVLLEMDTPKSVPTYGHGAGSYDLKEDGNANTVKFTCFLCGLTENCLYGLVKVSSRTHIYRYKDEMYYMLDPFRNRSGMDERRVIRTRATVSSKMSGGNKTPSIFDNFVLGAICSVCGQPVCIAENCSVFYTKTFCIVCATRGKAHFPKDLVKQIDAAQKEYKIEQEEVKIV</sequence>
<dbReference type="AlphaFoldDB" id="A0A915Q062"/>
<name>A0A915Q062_9BILA</name>
<feature type="domain" description="Cysteine-rich DPF motif" evidence="3">
    <location>
        <begin position="43"/>
        <end position="163"/>
    </location>
</feature>
<dbReference type="InterPro" id="IPR042426">
    <property type="entry name" value="CDPF1"/>
</dbReference>
<proteinExistence type="inferred from homology"/>
<organism evidence="4 5">
    <name type="scientific">Setaria digitata</name>
    <dbReference type="NCBI Taxonomy" id="48799"/>
    <lineage>
        <taxon>Eukaryota</taxon>
        <taxon>Metazoa</taxon>
        <taxon>Ecdysozoa</taxon>
        <taxon>Nematoda</taxon>
        <taxon>Chromadorea</taxon>
        <taxon>Rhabditida</taxon>
        <taxon>Spirurina</taxon>
        <taxon>Spiruromorpha</taxon>
        <taxon>Filarioidea</taxon>
        <taxon>Setariidae</taxon>
        <taxon>Setaria</taxon>
    </lineage>
</organism>
<dbReference type="Proteomes" id="UP000887581">
    <property type="component" value="Unplaced"/>
</dbReference>
<accession>A0A915Q062</accession>
<reference evidence="5" key="1">
    <citation type="submission" date="2022-11" db="UniProtKB">
        <authorList>
            <consortium name="WormBaseParasite"/>
        </authorList>
    </citation>
    <scope>IDENTIFICATION</scope>
</reference>
<evidence type="ECO:0000256" key="2">
    <source>
        <dbReference type="ARBA" id="ARBA00014801"/>
    </source>
</evidence>
<keyword evidence="4" id="KW-1185">Reference proteome</keyword>
<comment type="similarity">
    <text evidence="1">Belongs to the CDPF1 family.</text>
</comment>
<dbReference type="Pfam" id="PF10170">
    <property type="entry name" value="C6_DPF"/>
    <property type="match status" value="1"/>
</dbReference>